<keyword evidence="3" id="KW-1185">Reference proteome</keyword>
<protein>
    <submittedName>
        <fullName evidence="2">Uncharacterized protein</fullName>
    </submittedName>
</protein>
<name>A0A5B7CYR2_PORTR</name>
<reference evidence="2 3" key="1">
    <citation type="submission" date="2019-05" db="EMBL/GenBank/DDBJ databases">
        <title>Another draft genome of Portunus trituberculatus and its Hox gene families provides insights of decapod evolution.</title>
        <authorList>
            <person name="Jeong J.-H."/>
            <person name="Song I."/>
            <person name="Kim S."/>
            <person name="Choi T."/>
            <person name="Kim D."/>
            <person name="Ryu S."/>
            <person name="Kim W."/>
        </authorList>
    </citation>
    <scope>NUCLEOTIDE SEQUENCE [LARGE SCALE GENOMIC DNA]</scope>
    <source>
        <tissue evidence="2">Muscle</tissue>
    </source>
</reference>
<organism evidence="2 3">
    <name type="scientific">Portunus trituberculatus</name>
    <name type="common">Swimming crab</name>
    <name type="synonym">Neptunus trituberculatus</name>
    <dbReference type="NCBI Taxonomy" id="210409"/>
    <lineage>
        <taxon>Eukaryota</taxon>
        <taxon>Metazoa</taxon>
        <taxon>Ecdysozoa</taxon>
        <taxon>Arthropoda</taxon>
        <taxon>Crustacea</taxon>
        <taxon>Multicrustacea</taxon>
        <taxon>Malacostraca</taxon>
        <taxon>Eumalacostraca</taxon>
        <taxon>Eucarida</taxon>
        <taxon>Decapoda</taxon>
        <taxon>Pleocyemata</taxon>
        <taxon>Brachyura</taxon>
        <taxon>Eubrachyura</taxon>
        <taxon>Portunoidea</taxon>
        <taxon>Portunidae</taxon>
        <taxon>Portuninae</taxon>
        <taxon>Portunus</taxon>
    </lineage>
</organism>
<proteinExistence type="predicted"/>
<gene>
    <name evidence="2" type="ORF">E2C01_007675</name>
</gene>
<dbReference type="AlphaFoldDB" id="A0A5B7CYR2"/>
<dbReference type="Proteomes" id="UP000324222">
    <property type="component" value="Unassembled WGS sequence"/>
</dbReference>
<evidence type="ECO:0000313" key="2">
    <source>
        <dbReference type="EMBL" id="MPC14897.1"/>
    </source>
</evidence>
<comment type="caution">
    <text evidence="2">The sequence shown here is derived from an EMBL/GenBank/DDBJ whole genome shotgun (WGS) entry which is preliminary data.</text>
</comment>
<accession>A0A5B7CYR2</accession>
<feature type="region of interest" description="Disordered" evidence="1">
    <location>
        <begin position="48"/>
        <end position="123"/>
    </location>
</feature>
<feature type="compositionally biased region" description="Basic residues" evidence="1">
    <location>
        <begin position="111"/>
        <end position="123"/>
    </location>
</feature>
<evidence type="ECO:0000313" key="3">
    <source>
        <dbReference type="Proteomes" id="UP000324222"/>
    </source>
</evidence>
<feature type="compositionally biased region" description="Basic and acidic residues" evidence="1">
    <location>
        <begin position="79"/>
        <end position="89"/>
    </location>
</feature>
<sequence>MSPFESISERHKDGSVFSLYSWCLDTADTGARLARPRIQIVALNLRNWGGSCRSGPGIRLGSNEVGKATPRPELPGQADHMRPRPRPDPCSRPPAHTPDPRPRPGVDLRSPHTHTHTSVAPKR</sequence>
<dbReference type="EMBL" id="VSRR010000387">
    <property type="protein sequence ID" value="MPC14897.1"/>
    <property type="molecule type" value="Genomic_DNA"/>
</dbReference>
<feature type="compositionally biased region" description="Basic and acidic residues" evidence="1">
    <location>
        <begin position="98"/>
        <end position="110"/>
    </location>
</feature>
<evidence type="ECO:0000256" key="1">
    <source>
        <dbReference type="SAM" id="MobiDB-lite"/>
    </source>
</evidence>